<dbReference type="AlphaFoldDB" id="A0A0K1JJ93"/>
<keyword evidence="3" id="KW-1185">Reference proteome</keyword>
<feature type="compositionally biased region" description="Acidic residues" evidence="1">
    <location>
        <begin position="75"/>
        <end position="84"/>
    </location>
</feature>
<evidence type="ECO:0000313" key="2">
    <source>
        <dbReference type="EMBL" id="AKU16784.1"/>
    </source>
</evidence>
<evidence type="ECO:0000313" key="3">
    <source>
        <dbReference type="Proteomes" id="UP000066480"/>
    </source>
</evidence>
<name>A0A0K1JJ93_9MICO</name>
<evidence type="ECO:0000256" key="1">
    <source>
        <dbReference type="SAM" id="MobiDB-lite"/>
    </source>
</evidence>
<gene>
    <name evidence="2" type="ORF">VV02_14410</name>
</gene>
<sequence>MGPSGPCCLGHQADGSDDGPPHECSSYACNAGPAPQDSGSDEPDHGHEDVEDQLGRQAPGLGERLVGLAGHSLEDEQVSDDLAG</sequence>
<accession>A0A0K1JJ93</accession>
<dbReference type="EMBL" id="CP011112">
    <property type="protein sequence ID" value="AKU16784.1"/>
    <property type="molecule type" value="Genomic_DNA"/>
</dbReference>
<dbReference type="KEGG" id="lmoi:VV02_14410"/>
<protein>
    <submittedName>
        <fullName evidence="2">Uncharacterized protein</fullName>
    </submittedName>
</protein>
<reference evidence="2 3" key="1">
    <citation type="submission" date="2015-03" db="EMBL/GenBank/DDBJ databases">
        <title>Luteipulveratus halotolerans sp. nov., a novel actinobacterium (Dermacoccaceae) from Sarawak, Malaysia.</title>
        <authorList>
            <person name="Juboi H."/>
            <person name="Basik A."/>
            <person name="Shamsul S.S."/>
            <person name="Arnold P."/>
            <person name="Schmitt E.K."/>
            <person name="Sanglier J.-J."/>
            <person name="Yeo T."/>
        </authorList>
    </citation>
    <scope>NUCLEOTIDE SEQUENCE [LARGE SCALE GENOMIC DNA]</scope>
    <source>
        <strain evidence="2 3">MN07-A0370</strain>
    </source>
</reference>
<organism evidence="2 3">
    <name type="scientific">Luteipulveratus mongoliensis</name>
    <dbReference type="NCBI Taxonomy" id="571913"/>
    <lineage>
        <taxon>Bacteria</taxon>
        <taxon>Bacillati</taxon>
        <taxon>Actinomycetota</taxon>
        <taxon>Actinomycetes</taxon>
        <taxon>Micrococcales</taxon>
        <taxon>Dermacoccaceae</taxon>
        <taxon>Luteipulveratus</taxon>
    </lineage>
</organism>
<dbReference type="Proteomes" id="UP000066480">
    <property type="component" value="Chromosome"/>
</dbReference>
<proteinExistence type="predicted"/>
<feature type="region of interest" description="Disordered" evidence="1">
    <location>
        <begin position="1"/>
        <end position="84"/>
    </location>
</feature>